<feature type="transmembrane region" description="Helical" evidence="8">
    <location>
        <begin position="168"/>
        <end position="188"/>
    </location>
</feature>
<evidence type="ECO:0000259" key="9">
    <source>
        <dbReference type="Pfam" id="PF00999"/>
    </source>
</evidence>
<keyword evidence="5 8" id="KW-1133">Transmembrane helix</keyword>
<dbReference type="InterPro" id="IPR006153">
    <property type="entry name" value="Cation/H_exchanger_TM"/>
</dbReference>
<feature type="transmembrane region" description="Helical" evidence="8">
    <location>
        <begin position="93"/>
        <end position="112"/>
    </location>
</feature>
<feature type="transmembrane region" description="Helical" evidence="8">
    <location>
        <begin position="6"/>
        <end position="25"/>
    </location>
</feature>
<dbReference type="Pfam" id="PF00999">
    <property type="entry name" value="Na_H_Exchanger"/>
    <property type="match status" value="1"/>
</dbReference>
<proteinExistence type="predicted"/>
<evidence type="ECO:0000256" key="2">
    <source>
        <dbReference type="ARBA" id="ARBA00022448"/>
    </source>
</evidence>
<feature type="transmembrane region" description="Helical" evidence="8">
    <location>
        <begin position="348"/>
        <end position="368"/>
    </location>
</feature>
<dbReference type="RefSeq" id="WP_223675013.1">
    <property type="nucleotide sequence ID" value="NZ_JAINZW010000002.1"/>
</dbReference>
<sequence length="424" mass="46634">MDAYKLLLALVGLALIGATWLPHLLKRQPVTFPIAYVLLGLVLYSLPVQVPRPDPFRYSELTEQLTELVVIVALAGAGLRLDTPFNWRTWSPTWRLLLLTMPLCIVTAAWLGQHLLGLGLASAVLLGAVLAPTDPVLASDVQVAGPGEGEEDPIRFTLTSEAGLNDGLAFPFVWLAVAIALAVGGDAEPGWFARWVWMDVLWRVGAGAVVGWGLGYGLMHLIFRSAQGAEMSRSSDGLAALAITLFVYGVTELLHGYGFLAVFVAALVIRHYERTHEYHGVLNQFADQVERLLTALLLIVLGGTLTIGILDPLRPIDWLFAVGFVLLVRPLSGWLSLSRSRLSGRERWVVAVFGIRGIGSFYYLMFAFNHAEFAERERLWAIVTLVVLMSILLHGLSASRVMRHMDAWRKRRRGRVSADTPPAT</sequence>
<feature type="transmembrane region" description="Helical" evidence="8">
    <location>
        <begin position="200"/>
        <end position="223"/>
    </location>
</feature>
<evidence type="ECO:0000313" key="11">
    <source>
        <dbReference type="Proteomes" id="UP001430954"/>
    </source>
</evidence>
<comment type="subcellular location">
    <subcellularLocation>
        <location evidence="1">Cell membrane</location>
        <topology evidence="1">Multi-pass membrane protein</topology>
    </subcellularLocation>
</comment>
<gene>
    <name evidence="10" type="ORF">K6753_04630</name>
</gene>
<evidence type="ECO:0000256" key="4">
    <source>
        <dbReference type="ARBA" id="ARBA00022692"/>
    </source>
</evidence>
<accession>A0ABS7T4K5</accession>
<evidence type="ECO:0000256" key="7">
    <source>
        <dbReference type="ARBA" id="ARBA00023136"/>
    </source>
</evidence>
<feature type="transmembrane region" description="Helical" evidence="8">
    <location>
        <begin position="380"/>
        <end position="402"/>
    </location>
</feature>
<evidence type="ECO:0000256" key="5">
    <source>
        <dbReference type="ARBA" id="ARBA00022989"/>
    </source>
</evidence>
<keyword evidence="2" id="KW-0813">Transport</keyword>
<dbReference type="PANTHER" id="PTHR32507:SF8">
    <property type="entry name" value="CNH1P"/>
    <property type="match status" value="1"/>
</dbReference>
<dbReference type="PANTHER" id="PTHR32507">
    <property type="entry name" value="NA(+)/H(+) ANTIPORTER 1"/>
    <property type="match status" value="1"/>
</dbReference>
<evidence type="ECO:0000313" key="10">
    <source>
        <dbReference type="EMBL" id="MBZ4038810.1"/>
    </source>
</evidence>
<protein>
    <submittedName>
        <fullName evidence="10">Cation:proton antiporter</fullName>
    </submittedName>
</protein>
<keyword evidence="4 8" id="KW-0812">Transmembrane</keyword>
<keyword evidence="3" id="KW-0050">Antiport</keyword>
<evidence type="ECO:0000256" key="8">
    <source>
        <dbReference type="SAM" id="Phobius"/>
    </source>
</evidence>
<feature type="transmembrane region" description="Helical" evidence="8">
    <location>
        <begin position="243"/>
        <end position="269"/>
    </location>
</feature>
<name>A0ABS7T4K5_9GAMM</name>
<dbReference type="Proteomes" id="UP001430954">
    <property type="component" value="Unassembled WGS sequence"/>
</dbReference>
<reference evidence="10 11" key="1">
    <citation type="submission" date="2021-09" db="EMBL/GenBank/DDBJ databases">
        <title>Lysobacter sp. 13A isolated from the river sediment.</title>
        <authorList>
            <person name="Liu H."/>
            <person name="Li S."/>
            <person name="Mao S."/>
        </authorList>
    </citation>
    <scope>NUCLEOTIDE SEQUENCE [LARGE SCALE GENOMIC DNA]</scope>
    <source>
        <strain evidence="10 11">13A</strain>
    </source>
</reference>
<evidence type="ECO:0000256" key="6">
    <source>
        <dbReference type="ARBA" id="ARBA00023065"/>
    </source>
</evidence>
<evidence type="ECO:0000256" key="1">
    <source>
        <dbReference type="ARBA" id="ARBA00004651"/>
    </source>
</evidence>
<organism evidence="10 11">
    <name type="scientific">Novilysobacter selenitireducens</name>
    <dbReference type="NCBI Taxonomy" id="2872639"/>
    <lineage>
        <taxon>Bacteria</taxon>
        <taxon>Pseudomonadati</taxon>
        <taxon>Pseudomonadota</taxon>
        <taxon>Gammaproteobacteria</taxon>
        <taxon>Lysobacterales</taxon>
        <taxon>Lysobacteraceae</taxon>
        <taxon>Novilysobacter</taxon>
    </lineage>
</organism>
<evidence type="ECO:0000256" key="3">
    <source>
        <dbReference type="ARBA" id="ARBA00022449"/>
    </source>
</evidence>
<keyword evidence="7 8" id="KW-0472">Membrane</keyword>
<keyword evidence="6" id="KW-0406">Ion transport</keyword>
<feature type="transmembrane region" description="Helical" evidence="8">
    <location>
        <begin position="289"/>
        <end position="310"/>
    </location>
</feature>
<feature type="domain" description="Cation/H+ exchanger transmembrane" evidence="9">
    <location>
        <begin position="14"/>
        <end position="403"/>
    </location>
</feature>
<dbReference type="EMBL" id="JAINZW010000002">
    <property type="protein sequence ID" value="MBZ4038810.1"/>
    <property type="molecule type" value="Genomic_DNA"/>
</dbReference>
<keyword evidence="11" id="KW-1185">Reference proteome</keyword>
<feature type="transmembrane region" description="Helical" evidence="8">
    <location>
        <begin position="32"/>
        <end position="50"/>
    </location>
</feature>
<comment type="caution">
    <text evidence="10">The sequence shown here is derived from an EMBL/GenBank/DDBJ whole genome shotgun (WGS) entry which is preliminary data.</text>
</comment>
<feature type="transmembrane region" description="Helical" evidence="8">
    <location>
        <begin position="316"/>
        <end position="336"/>
    </location>
</feature>